<gene>
    <name evidence="9" type="ORF">H9761_02125</name>
</gene>
<evidence type="ECO:0000256" key="3">
    <source>
        <dbReference type="ARBA" id="ARBA00023125"/>
    </source>
</evidence>
<dbReference type="SUPFAM" id="SSF46689">
    <property type="entry name" value="Homeodomain-like"/>
    <property type="match status" value="2"/>
</dbReference>
<dbReference type="GO" id="GO:0000160">
    <property type="term" value="P:phosphorelay signal transduction system"/>
    <property type="evidence" value="ECO:0007669"/>
    <property type="project" value="InterPro"/>
</dbReference>
<evidence type="ECO:0000259" key="8">
    <source>
        <dbReference type="PROSITE" id="PS50110"/>
    </source>
</evidence>
<dbReference type="CDD" id="cd17536">
    <property type="entry name" value="REC_YesN-like"/>
    <property type="match status" value="1"/>
</dbReference>
<dbReference type="Gene3D" id="3.40.50.2300">
    <property type="match status" value="1"/>
</dbReference>
<evidence type="ECO:0000256" key="4">
    <source>
        <dbReference type="ARBA" id="ARBA00023163"/>
    </source>
</evidence>
<dbReference type="PROSITE" id="PS00041">
    <property type="entry name" value="HTH_ARAC_FAMILY_1"/>
    <property type="match status" value="1"/>
</dbReference>
<evidence type="ECO:0000313" key="9">
    <source>
        <dbReference type="EMBL" id="HJC22485.1"/>
    </source>
</evidence>
<feature type="modified residue" description="4-aspartylphosphate" evidence="6">
    <location>
        <position position="55"/>
    </location>
</feature>
<dbReference type="InterPro" id="IPR018060">
    <property type="entry name" value="HTH_AraC"/>
</dbReference>
<dbReference type="PROSITE" id="PS01124">
    <property type="entry name" value="HTH_ARAC_FAMILY_2"/>
    <property type="match status" value="1"/>
</dbReference>
<dbReference type="SMART" id="SM00342">
    <property type="entry name" value="HTH_ARAC"/>
    <property type="match status" value="1"/>
</dbReference>
<dbReference type="GO" id="GO:0043565">
    <property type="term" value="F:sequence-specific DNA binding"/>
    <property type="evidence" value="ECO:0007669"/>
    <property type="project" value="InterPro"/>
</dbReference>
<name>A0A9D2SPE9_9FIRM</name>
<keyword evidence="3" id="KW-0238">DNA-binding</keyword>
<comment type="caution">
    <text evidence="9">The sequence shown here is derived from an EMBL/GenBank/DDBJ whole genome shotgun (WGS) entry which is preliminary data.</text>
</comment>
<keyword evidence="2" id="KW-0805">Transcription regulation</keyword>
<evidence type="ECO:0000256" key="2">
    <source>
        <dbReference type="ARBA" id="ARBA00023015"/>
    </source>
</evidence>
<dbReference type="Proteomes" id="UP000823891">
    <property type="component" value="Unassembled WGS sequence"/>
</dbReference>
<dbReference type="PANTHER" id="PTHR43280:SF28">
    <property type="entry name" value="HTH-TYPE TRANSCRIPTIONAL ACTIVATOR RHAS"/>
    <property type="match status" value="1"/>
</dbReference>
<dbReference type="GO" id="GO:0003700">
    <property type="term" value="F:DNA-binding transcription factor activity"/>
    <property type="evidence" value="ECO:0007669"/>
    <property type="project" value="InterPro"/>
</dbReference>
<dbReference type="EMBL" id="DWWS01000013">
    <property type="protein sequence ID" value="HJC22485.1"/>
    <property type="molecule type" value="Genomic_DNA"/>
</dbReference>
<organism evidence="9 10">
    <name type="scientific">Candidatus Eisenbergiella merdavium</name>
    <dbReference type="NCBI Taxonomy" id="2838551"/>
    <lineage>
        <taxon>Bacteria</taxon>
        <taxon>Bacillati</taxon>
        <taxon>Bacillota</taxon>
        <taxon>Clostridia</taxon>
        <taxon>Lachnospirales</taxon>
        <taxon>Lachnospiraceae</taxon>
        <taxon>Eisenbergiella</taxon>
    </lineage>
</organism>
<evidence type="ECO:0000259" key="7">
    <source>
        <dbReference type="PROSITE" id="PS01124"/>
    </source>
</evidence>
<dbReference type="PRINTS" id="PR00032">
    <property type="entry name" value="HTHARAC"/>
</dbReference>
<dbReference type="InterPro" id="IPR009057">
    <property type="entry name" value="Homeodomain-like_sf"/>
</dbReference>
<evidence type="ECO:0000313" key="10">
    <source>
        <dbReference type="Proteomes" id="UP000823891"/>
    </source>
</evidence>
<evidence type="ECO:0000256" key="1">
    <source>
        <dbReference type="ARBA" id="ARBA00018672"/>
    </source>
</evidence>
<dbReference type="SUPFAM" id="SSF52172">
    <property type="entry name" value="CheY-like"/>
    <property type="match status" value="1"/>
</dbReference>
<reference evidence="9" key="2">
    <citation type="submission" date="2021-04" db="EMBL/GenBank/DDBJ databases">
        <authorList>
            <person name="Gilroy R."/>
        </authorList>
    </citation>
    <scope>NUCLEOTIDE SEQUENCE</scope>
    <source>
        <strain evidence="9">USAMLcec2-132</strain>
    </source>
</reference>
<dbReference type="Pfam" id="PF12833">
    <property type="entry name" value="HTH_18"/>
    <property type="match status" value="1"/>
</dbReference>
<dbReference type="Gene3D" id="1.10.10.60">
    <property type="entry name" value="Homeodomain-like"/>
    <property type="match status" value="2"/>
</dbReference>
<reference evidence="9" key="1">
    <citation type="journal article" date="2021" name="PeerJ">
        <title>Extensive microbial diversity within the chicken gut microbiome revealed by metagenomics and culture.</title>
        <authorList>
            <person name="Gilroy R."/>
            <person name="Ravi A."/>
            <person name="Getino M."/>
            <person name="Pursley I."/>
            <person name="Horton D.L."/>
            <person name="Alikhan N.F."/>
            <person name="Baker D."/>
            <person name="Gharbi K."/>
            <person name="Hall N."/>
            <person name="Watson M."/>
            <person name="Adriaenssens E.M."/>
            <person name="Foster-Nyarko E."/>
            <person name="Jarju S."/>
            <person name="Secka A."/>
            <person name="Antonio M."/>
            <person name="Oren A."/>
            <person name="Chaudhuri R.R."/>
            <person name="La Ragione R."/>
            <person name="Hildebrand F."/>
            <person name="Pallen M.J."/>
        </authorList>
    </citation>
    <scope>NUCLEOTIDE SEQUENCE</scope>
    <source>
        <strain evidence="9">USAMLcec2-132</strain>
    </source>
</reference>
<dbReference type="InterPro" id="IPR018062">
    <property type="entry name" value="HTH_AraC-typ_CS"/>
</dbReference>
<sequence>MKKILLAEDEKMIRYGIYVMIENSGVPYTEIDECKNGKEAVELLKKGSYDLVLTDIKMPFMGGIELSHWIQENEKEEERPLVVAISGYAEFEYVKSMMRCQAIDYLLKPVDREELRKVLWRAEKMLREIGKAETPVIGEPGGKELLTGISRHKMQSAVDYIRQNYEKTIDMAEVSNYVSMNYSMFSSTFKEYTGENFSTFLRKLRIEKSKKLLKKTDLNISEISQRVGFEDARRFARVFKEETGITPTMFREG</sequence>
<accession>A0A9D2SPE9</accession>
<dbReference type="PANTHER" id="PTHR43280">
    <property type="entry name" value="ARAC-FAMILY TRANSCRIPTIONAL REGULATOR"/>
    <property type="match status" value="1"/>
</dbReference>
<dbReference type="AlphaFoldDB" id="A0A9D2SPE9"/>
<proteinExistence type="predicted"/>
<evidence type="ECO:0000256" key="5">
    <source>
        <dbReference type="ARBA" id="ARBA00024867"/>
    </source>
</evidence>
<dbReference type="PROSITE" id="PS50110">
    <property type="entry name" value="RESPONSE_REGULATORY"/>
    <property type="match status" value="1"/>
</dbReference>
<dbReference type="SMART" id="SM00448">
    <property type="entry name" value="REC"/>
    <property type="match status" value="1"/>
</dbReference>
<dbReference type="InterPro" id="IPR001789">
    <property type="entry name" value="Sig_transdc_resp-reg_receiver"/>
</dbReference>
<dbReference type="InterPro" id="IPR020449">
    <property type="entry name" value="Tscrpt_reg_AraC-type_HTH"/>
</dbReference>
<dbReference type="InterPro" id="IPR011006">
    <property type="entry name" value="CheY-like_superfamily"/>
</dbReference>
<feature type="domain" description="Response regulatory" evidence="8">
    <location>
        <begin position="3"/>
        <end position="123"/>
    </location>
</feature>
<dbReference type="Pfam" id="PF00072">
    <property type="entry name" value="Response_reg"/>
    <property type="match status" value="1"/>
</dbReference>
<keyword evidence="6" id="KW-0597">Phosphoprotein</keyword>
<feature type="domain" description="HTH araC/xylS-type" evidence="7">
    <location>
        <begin position="155"/>
        <end position="253"/>
    </location>
</feature>
<evidence type="ECO:0000256" key="6">
    <source>
        <dbReference type="PROSITE-ProRule" id="PRU00169"/>
    </source>
</evidence>
<protein>
    <recommendedName>
        <fullName evidence="1">Stage 0 sporulation protein A homolog</fullName>
    </recommendedName>
</protein>
<keyword evidence="4" id="KW-0804">Transcription</keyword>
<comment type="function">
    <text evidence="5">May play the central regulatory role in sporulation. It may be an element of the effector pathway responsible for the activation of sporulation genes in response to nutritional stress. Spo0A may act in concert with spo0H (a sigma factor) to control the expression of some genes that are critical to the sporulation process.</text>
</comment>